<gene>
    <name evidence="2" type="primary">arn30</name>
</gene>
<dbReference type="SUPFAM" id="SSF48264">
    <property type="entry name" value="Cytochrome P450"/>
    <property type="match status" value="1"/>
</dbReference>
<dbReference type="Pfam" id="PF00067">
    <property type="entry name" value="p450"/>
    <property type="match status" value="1"/>
</dbReference>
<organism evidence="2">
    <name type="scientific">uncultured bacterium BAC-AB1442/1414/561</name>
    <dbReference type="NCBI Taxonomy" id="1562172"/>
    <lineage>
        <taxon>Bacteria</taxon>
        <taxon>environmental samples</taxon>
    </lineage>
</organism>
<name>A0A0C4S6G9_9BACT</name>
<dbReference type="GO" id="GO:0004497">
    <property type="term" value="F:monooxygenase activity"/>
    <property type="evidence" value="ECO:0007669"/>
    <property type="project" value="InterPro"/>
</dbReference>
<dbReference type="PRINTS" id="PR00359">
    <property type="entry name" value="BP450"/>
</dbReference>
<dbReference type="InterPro" id="IPR001128">
    <property type="entry name" value="Cyt_P450"/>
</dbReference>
<evidence type="ECO:0000256" key="1">
    <source>
        <dbReference type="ARBA" id="ARBA00010617"/>
    </source>
</evidence>
<dbReference type="GO" id="GO:0020037">
    <property type="term" value="F:heme binding"/>
    <property type="evidence" value="ECO:0007669"/>
    <property type="project" value="InterPro"/>
</dbReference>
<dbReference type="PANTHER" id="PTHR46696:SF6">
    <property type="entry name" value="P450, PUTATIVE (EUROFUNG)-RELATED"/>
    <property type="match status" value="1"/>
</dbReference>
<reference evidence="2" key="1">
    <citation type="submission" date="2014-02" db="EMBL/GenBank/DDBJ databases">
        <title>Arenimycins C and D, pentangular polyphenols produced by an eDNA-derived gene cluster.</title>
        <authorList>
            <person name="Kang H.-S."/>
            <person name="Brady S.F."/>
        </authorList>
    </citation>
    <scope>NUCLEOTIDE SEQUENCE</scope>
</reference>
<sequence length="412" mass="46052">MSIGTRTDLGDSFVPFTEQDMYPLYARARVEEPVFYTPALDAWVVTRYADVRDVLGNPKAFSLATVPDSLAMLSPEAYAELAKTFAEVPVSIREDAVDEARKRVRAPILRAFSDETVRGMQEFITGQVEQLIDRFADRGHAELMAELARQLPVRVKAPVIGIDPADVDEFVQGTYDFMELHSVAAQLPVDLQVAKARRVVDYQRLLDSYAQRRNAEPRNDLFSELVAAMAPGSGPLTVPERKALVNAMTGLIAAGHFTTTAMVGTGIYHLLHRRDQWELLCRRPDLVDNAIEELARFDMPLRGLMRRTTKDVVVGGVELPPGTELMVAYQSANRDETVFPRADELDVRREPTDHFGYGFGSRSCVGAALGRSIFRTTLLSLSRRLPGLRLAADEVRYLPGLHVILRELPVRW</sequence>
<dbReference type="EMBL" id="KJ440489">
    <property type="protein sequence ID" value="AIW63009.1"/>
    <property type="molecule type" value="Genomic_DNA"/>
</dbReference>
<accession>A0A0C4S6G9</accession>
<dbReference type="InterPro" id="IPR036396">
    <property type="entry name" value="Cyt_P450_sf"/>
</dbReference>
<dbReference type="PANTHER" id="PTHR46696">
    <property type="entry name" value="P450, PUTATIVE (EUROFUNG)-RELATED"/>
    <property type="match status" value="1"/>
</dbReference>
<dbReference type="GO" id="GO:0016705">
    <property type="term" value="F:oxidoreductase activity, acting on paired donors, with incorporation or reduction of molecular oxygen"/>
    <property type="evidence" value="ECO:0007669"/>
    <property type="project" value="InterPro"/>
</dbReference>
<dbReference type="Gene3D" id="1.10.630.10">
    <property type="entry name" value="Cytochrome P450"/>
    <property type="match status" value="1"/>
</dbReference>
<dbReference type="AlphaFoldDB" id="A0A0C4S6G9"/>
<protein>
    <submittedName>
        <fullName evidence="2">Cytochrome P450</fullName>
    </submittedName>
</protein>
<dbReference type="GO" id="GO:0005506">
    <property type="term" value="F:iron ion binding"/>
    <property type="evidence" value="ECO:0007669"/>
    <property type="project" value="InterPro"/>
</dbReference>
<proteinExistence type="inferred from homology"/>
<comment type="similarity">
    <text evidence="1">Belongs to the cytochrome P450 family.</text>
</comment>
<evidence type="ECO:0000313" key="2">
    <source>
        <dbReference type="EMBL" id="AIW63009.1"/>
    </source>
</evidence>
<dbReference type="InterPro" id="IPR002397">
    <property type="entry name" value="Cyt_P450_B"/>
</dbReference>